<name>A0A9D4HUN7_DREPO</name>
<dbReference type="AlphaFoldDB" id="A0A9D4HUN7"/>
<comment type="caution">
    <text evidence="1">The sequence shown here is derived from an EMBL/GenBank/DDBJ whole genome shotgun (WGS) entry which is preliminary data.</text>
</comment>
<proteinExistence type="predicted"/>
<sequence>MKRLIWDNTFRLVLVRNAEANLGQHFPICTCAECRGSSGTTLSDLYLCGMQRLIWDNTFRFVLVRIAEAHLGQHFLLCTCAECRGSSMCIKPGYSRVRLISIQTTLGYNSMICRGAVVNFFGFSLTLKAGGENTSRPWRQTEGLSDQAHR</sequence>
<reference evidence="1" key="1">
    <citation type="journal article" date="2019" name="bioRxiv">
        <title>The Genome of the Zebra Mussel, Dreissena polymorpha: A Resource for Invasive Species Research.</title>
        <authorList>
            <person name="McCartney M.A."/>
            <person name="Auch B."/>
            <person name="Kono T."/>
            <person name="Mallez S."/>
            <person name="Zhang Y."/>
            <person name="Obille A."/>
            <person name="Becker A."/>
            <person name="Abrahante J.E."/>
            <person name="Garbe J."/>
            <person name="Badalamenti J.P."/>
            <person name="Herman A."/>
            <person name="Mangelson H."/>
            <person name="Liachko I."/>
            <person name="Sullivan S."/>
            <person name="Sone E.D."/>
            <person name="Koren S."/>
            <person name="Silverstein K.A.T."/>
            <person name="Beckman K.B."/>
            <person name="Gohl D.M."/>
        </authorList>
    </citation>
    <scope>NUCLEOTIDE SEQUENCE</scope>
    <source>
        <strain evidence="1">Duluth1</strain>
        <tissue evidence="1">Whole animal</tissue>
    </source>
</reference>
<dbReference type="EMBL" id="JAIWYP010000011">
    <property type="protein sequence ID" value="KAH3733657.1"/>
    <property type="molecule type" value="Genomic_DNA"/>
</dbReference>
<evidence type="ECO:0000313" key="1">
    <source>
        <dbReference type="EMBL" id="KAH3733657.1"/>
    </source>
</evidence>
<keyword evidence="2" id="KW-1185">Reference proteome</keyword>
<accession>A0A9D4HUN7</accession>
<reference evidence="1" key="2">
    <citation type="submission" date="2020-11" db="EMBL/GenBank/DDBJ databases">
        <authorList>
            <person name="McCartney M.A."/>
            <person name="Auch B."/>
            <person name="Kono T."/>
            <person name="Mallez S."/>
            <person name="Becker A."/>
            <person name="Gohl D.M."/>
            <person name="Silverstein K.A.T."/>
            <person name="Koren S."/>
            <person name="Bechman K.B."/>
            <person name="Herman A."/>
            <person name="Abrahante J.E."/>
            <person name="Garbe J."/>
        </authorList>
    </citation>
    <scope>NUCLEOTIDE SEQUENCE</scope>
    <source>
        <strain evidence="1">Duluth1</strain>
        <tissue evidence="1">Whole animal</tissue>
    </source>
</reference>
<gene>
    <name evidence="1" type="ORF">DPMN_040089</name>
</gene>
<dbReference type="Proteomes" id="UP000828390">
    <property type="component" value="Unassembled WGS sequence"/>
</dbReference>
<evidence type="ECO:0000313" key="2">
    <source>
        <dbReference type="Proteomes" id="UP000828390"/>
    </source>
</evidence>
<protein>
    <submittedName>
        <fullName evidence="1">Uncharacterized protein</fullName>
    </submittedName>
</protein>
<organism evidence="1 2">
    <name type="scientific">Dreissena polymorpha</name>
    <name type="common">Zebra mussel</name>
    <name type="synonym">Mytilus polymorpha</name>
    <dbReference type="NCBI Taxonomy" id="45954"/>
    <lineage>
        <taxon>Eukaryota</taxon>
        <taxon>Metazoa</taxon>
        <taxon>Spiralia</taxon>
        <taxon>Lophotrochozoa</taxon>
        <taxon>Mollusca</taxon>
        <taxon>Bivalvia</taxon>
        <taxon>Autobranchia</taxon>
        <taxon>Heteroconchia</taxon>
        <taxon>Euheterodonta</taxon>
        <taxon>Imparidentia</taxon>
        <taxon>Neoheterodontei</taxon>
        <taxon>Myida</taxon>
        <taxon>Dreissenoidea</taxon>
        <taxon>Dreissenidae</taxon>
        <taxon>Dreissena</taxon>
    </lineage>
</organism>